<proteinExistence type="inferred from homology"/>
<dbReference type="InterPro" id="IPR029028">
    <property type="entry name" value="Alpha/beta_knot_MTases"/>
</dbReference>
<comment type="catalytic activity">
    <reaction evidence="6">
        <text>cytidine(34) in tRNA + S-adenosyl-L-methionine = 2'-O-methylcytidine(34) in tRNA + S-adenosyl-L-homocysteine + H(+)</text>
        <dbReference type="Rhea" id="RHEA:43084"/>
        <dbReference type="Rhea" id="RHEA-COMP:10331"/>
        <dbReference type="Rhea" id="RHEA-COMP:10332"/>
        <dbReference type="ChEBI" id="CHEBI:15378"/>
        <dbReference type="ChEBI" id="CHEBI:57856"/>
        <dbReference type="ChEBI" id="CHEBI:59789"/>
        <dbReference type="ChEBI" id="CHEBI:74495"/>
        <dbReference type="ChEBI" id="CHEBI:82748"/>
        <dbReference type="EC" id="2.1.1.207"/>
    </reaction>
</comment>
<evidence type="ECO:0000256" key="5">
    <source>
        <dbReference type="ARBA" id="ARBA00022694"/>
    </source>
</evidence>
<dbReference type="GO" id="GO:0005737">
    <property type="term" value="C:cytoplasm"/>
    <property type="evidence" value="ECO:0007669"/>
    <property type="project" value="UniProtKB-SubCell"/>
</dbReference>
<dbReference type="PANTHER" id="PTHR42971">
    <property type="entry name" value="TRNA (CYTIDINE(34)-2'-O)-METHYLTRANSFERASE"/>
    <property type="match status" value="1"/>
</dbReference>
<evidence type="ECO:0000313" key="9">
    <source>
        <dbReference type="Proteomes" id="UP000269208"/>
    </source>
</evidence>
<dbReference type="EC" id="2.1.1.207" evidence="6"/>
<keyword evidence="5 6" id="KW-0819">tRNA processing</keyword>
<evidence type="ECO:0000259" key="7">
    <source>
        <dbReference type="Pfam" id="PF00588"/>
    </source>
</evidence>
<feature type="binding site" evidence="6">
    <location>
        <position position="103"/>
    </location>
    <ligand>
        <name>S-adenosyl-L-methionine</name>
        <dbReference type="ChEBI" id="CHEBI:59789"/>
    </ligand>
</feature>
<keyword evidence="4 6" id="KW-0949">S-adenosyl-L-methionine</keyword>
<keyword evidence="3 6" id="KW-0808">Transferase</keyword>
<evidence type="ECO:0000313" key="8">
    <source>
        <dbReference type="EMBL" id="VEB52348.1"/>
    </source>
</evidence>
<organism evidence="8 9">
    <name type="scientific">Salmonella enterica I</name>
    <dbReference type="NCBI Taxonomy" id="59201"/>
    <lineage>
        <taxon>Bacteria</taxon>
        <taxon>Pseudomonadati</taxon>
        <taxon>Pseudomonadota</taxon>
        <taxon>Gammaproteobacteria</taxon>
        <taxon>Enterobacterales</taxon>
        <taxon>Enterobacteriaceae</taxon>
        <taxon>Salmonella</taxon>
    </lineage>
</organism>
<sequence length="167" mass="18472">MPPERLARESPVNFCYSAPAFKGASCLTSYSFEPEIPPNTGNIIRLCANTGFRLHIIEPMGFTWDDKRLRRAGLDYHEFAAVQRHHDYAAFVAAENPQRLFALTTKGTPAHSAVSYQDGDYLMFGPETRGLPASILDALPKEQKIRIPMMPDSRSMKPVECGVGGGV</sequence>
<dbReference type="CDD" id="cd18094">
    <property type="entry name" value="SpoU-like_TrmL"/>
    <property type="match status" value="1"/>
</dbReference>
<dbReference type="GO" id="GO:0141098">
    <property type="term" value="F:tRNA (cytidine(34)-2'-O)-methyltransferase activity"/>
    <property type="evidence" value="ECO:0007669"/>
    <property type="project" value="RHEA"/>
</dbReference>
<dbReference type="InterPro" id="IPR016914">
    <property type="entry name" value="TrmL"/>
</dbReference>
<keyword evidence="2 6" id="KW-0489">Methyltransferase</keyword>
<dbReference type="HAMAP" id="MF_01885">
    <property type="entry name" value="tRNA_methyltr_TrmL"/>
    <property type="match status" value="1"/>
</dbReference>
<dbReference type="PANTHER" id="PTHR42971:SF1">
    <property type="entry name" value="TRNA (CYTIDINE(34)-2'-O)-METHYLTRANSFERASE"/>
    <property type="match status" value="1"/>
</dbReference>
<dbReference type="Gene3D" id="3.40.1280.10">
    <property type="match status" value="1"/>
</dbReference>
<evidence type="ECO:0000256" key="6">
    <source>
        <dbReference type="HAMAP-Rule" id="MF_01885"/>
    </source>
</evidence>
<comment type="similarity">
    <text evidence="6">Belongs to the class IV-like SAM-binding methyltransferase superfamily. RNA methyltransferase TrmH family. TrmL subfamily.</text>
</comment>
<comment type="function">
    <text evidence="6">Methylates the ribose at the nucleotide 34 wobble position in the two leucyl isoacceptors tRNA(Leu)(CmAA) and tRNA(Leu)(cmnm5UmAA). Catalyzes the methyl transfer from S-adenosyl-L-methionine to the 2'-OH of the wobble nucleotide.</text>
</comment>
<reference evidence="8 9" key="1">
    <citation type="submission" date="2018-12" db="EMBL/GenBank/DDBJ databases">
        <authorList>
            <consortium name="Pathogen Informatics"/>
        </authorList>
    </citation>
    <scope>NUCLEOTIDE SEQUENCE [LARGE SCALE GENOMIC DNA]</scope>
    <source>
        <strain evidence="8 9">NCTC6754</strain>
    </source>
</reference>
<feature type="binding site" evidence="6">
    <location>
        <position position="147"/>
    </location>
    <ligand>
        <name>S-adenosyl-L-methionine</name>
        <dbReference type="ChEBI" id="CHEBI:59789"/>
    </ligand>
</feature>
<dbReference type="GO" id="GO:0002132">
    <property type="term" value="P:wobble position uridine ribose methylation"/>
    <property type="evidence" value="ECO:0007669"/>
    <property type="project" value="TreeGrafter"/>
</dbReference>
<feature type="binding site" evidence="6">
    <location>
        <position position="125"/>
    </location>
    <ligand>
        <name>S-adenosyl-L-methionine</name>
        <dbReference type="ChEBI" id="CHEBI:59789"/>
    </ligand>
</feature>
<dbReference type="NCBIfam" id="TIGR00185">
    <property type="entry name" value="tRNA_yibK_trmL"/>
    <property type="match status" value="1"/>
</dbReference>
<dbReference type="Pfam" id="PF00588">
    <property type="entry name" value="SpoU_methylase"/>
    <property type="match status" value="1"/>
</dbReference>
<dbReference type="GO" id="GO:0003723">
    <property type="term" value="F:RNA binding"/>
    <property type="evidence" value="ECO:0007669"/>
    <property type="project" value="InterPro"/>
</dbReference>
<keyword evidence="1 6" id="KW-0963">Cytoplasm</keyword>
<comment type="catalytic activity">
    <reaction evidence="6">
        <text>5-carboxymethylaminomethyluridine(34) in tRNA(Leu) + S-adenosyl-L-methionine = 5-carboxymethylaminomethyl-2'-O-methyluridine(34) in tRNA(Leu) + S-adenosyl-L-homocysteine + H(+)</text>
        <dbReference type="Rhea" id="RHEA:43088"/>
        <dbReference type="Rhea" id="RHEA-COMP:10333"/>
        <dbReference type="Rhea" id="RHEA-COMP:10334"/>
        <dbReference type="ChEBI" id="CHEBI:15378"/>
        <dbReference type="ChEBI" id="CHEBI:57856"/>
        <dbReference type="ChEBI" id="CHEBI:59789"/>
        <dbReference type="ChEBI" id="CHEBI:74508"/>
        <dbReference type="ChEBI" id="CHEBI:74511"/>
        <dbReference type="EC" id="2.1.1.207"/>
    </reaction>
</comment>
<dbReference type="NCBIfam" id="NF007683">
    <property type="entry name" value="PRK10358.1"/>
    <property type="match status" value="1"/>
</dbReference>
<protein>
    <recommendedName>
        <fullName evidence="6">tRNA (cytidine(34)-2'-O)-methyltransferase</fullName>
        <ecNumber evidence="6">2.1.1.207</ecNumber>
    </recommendedName>
    <alternativeName>
        <fullName evidence="6">tRNA (cytidine/uridine-2'-O-)-methyltransferase TrmL</fullName>
    </alternativeName>
</protein>
<dbReference type="GO" id="GO:0141102">
    <property type="term" value="F:tRNA (5-carboxymethylaminomethyluridine(34)-2'-O)-methyltransferase activity"/>
    <property type="evidence" value="ECO:0007669"/>
    <property type="project" value="RHEA"/>
</dbReference>
<evidence type="ECO:0000256" key="2">
    <source>
        <dbReference type="ARBA" id="ARBA00022603"/>
    </source>
</evidence>
<dbReference type="SUPFAM" id="SSF75217">
    <property type="entry name" value="alpha/beta knot"/>
    <property type="match status" value="1"/>
</dbReference>
<feature type="binding site" evidence="6">
    <location>
        <position position="155"/>
    </location>
    <ligand>
        <name>S-adenosyl-L-methionine</name>
        <dbReference type="ChEBI" id="CHEBI:59789"/>
    </ligand>
</feature>
<dbReference type="GO" id="GO:0042802">
    <property type="term" value="F:identical protein binding"/>
    <property type="evidence" value="ECO:0007669"/>
    <property type="project" value="UniProtKB-ARBA"/>
</dbReference>
<dbReference type="AlphaFoldDB" id="A0A447TSR6"/>
<dbReference type="GO" id="GO:0002131">
    <property type="term" value="P:wobble position cytosine ribose methylation"/>
    <property type="evidence" value="ECO:0007669"/>
    <property type="project" value="TreeGrafter"/>
</dbReference>
<evidence type="ECO:0000256" key="4">
    <source>
        <dbReference type="ARBA" id="ARBA00022691"/>
    </source>
</evidence>
<accession>A0A447TSR6</accession>
<dbReference type="FunFam" id="3.40.1280.10:FF:000002">
    <property type="entry name" value="Peptidylprolyl isomerase"/>
    <property type="match status" value="1"/>
</dbReference>
<dbReference type="InterPro" id="IPR001537">
    <property type="entry name" value="SpoU_MeTrfase"/>
</dbReference>
<name>A0A447TSR6_SALET</name>
<dbReference type="EMBL" id="LR134190">
    <property type="protein sequence ID" value="VEB52348.1"/>
    <property type="molecule type" value="Genomic_DNA"/>
</dbReference>
<evidence type="ECO:0000256" key="3">
    <source>
        <dbReference type="ARBA" id="ARBA00022679"/>
    </source>
</evidence>
<gene>
    <name evidence="8" type="primary">yibK</name>
    <name evidence="6" type="synonym">trmL</name>
    <name evidence="8" type="ORF">NCTC6754_02101</name>
</gene>
<feature type="domain" description="tRNA/rRNA methyltransferase SpoU type" evidence="7">
    <location>
        <begin position="32"/>
        <end position="156"/>
    </location>
</feature>
<comment type="subcellular location">
    <subcellularLocation>
        <location evidence="6">Cytoplasm</location>
    </subcellularLocation>
</comment>
<comment type="subunit">
    <text evidence="6">Homodimer.</text>
</comment>
<dbReference type="Proteomes" id="UP000269208">
    <property type="component" value="Chromosome"/>
</dbReference>
<dbReference type="InterPro" id="IPR029026">
    <property type="entry name" value="tRNA_m1G_MTases_N"/>
</dbReference>
<evidence type="ECO:0000256" key="1">
    <source>
        <dbReference type="ARBA" id="ARBA00022490"/>
    </source>
</evidence>